<evidence type="ECO:0000313" key="3">
    <source>
        <dbReference type="EMBL" id="OHU80298.1"/>
    </source>
</evidence>
<evidence type="ECO:0000313" key="5">
    <source>
        <dbReference type="Proteomes" id="UP000179441"/>
    </source>
</evidence>
<dbReference type="EMBL" id="MLIS01000001">
    <property type="protein sequence ID" value="OHU80298.1"/>
    <property type="molecule type" value="Genomic_DNA"/>
</dbReference>
<dbReference type="Proteomes" id="UP000317728">
    <property type="component" value="Chromosome"/>
</dbReference>
<evidence type="ECO:0000256" key="1">
    <source>
        <dbReference type="SAM" id="Phobius"/>
    </source>
</evidence>
<reference evidence="2 6" key="1">
    <citation type="submission" date="2016-10" db="EMBL/GenBank/DDBJ databases">
        <title>Evaluation of Human, Animal and Environmental Mycobacterium chelonae Isolates by Core Genome Phylogenomic Analysis, Targeted Gene Comparison, and Anti-microbial Susceptibility Patterns: A Tale of Mistaken Identities.</title>
        <authorList>
            <person name="Fogelson S.B."/>
            <person name="Camus A.C."/>
            <person name="Lorenz W."/>
            <person name="Vasireddy R."/>
            <person name="Vasireddy S."/>
            <person name="Smith T."/>
            <person name="Brown-Elliott B.A."/>
            <person name="Wallace R.J.Jr."/>
            <person name="Hasan N.A."/>
            <person name="Reischl U."/>
            <person name="Sanchez S."/>
        </authorList>
    </citation>
    <scope>NUCLEOTIDE SEQUENCE [LARGE SCALE GENOMIC DNA]</scope>
    <source>
        <strain evidence="2 6">42895</strain>
    </source>
</reference>
<protein>
    <submittedName>
        <fullName evidence="4">DUF3515 domain-containing protein</fullName>
    </submittedName>
</protein>
<reference evidence="4 7" key="3">
    <citation type="submission" date="2019-06" db="EMBL/GenBank/DDBJ databases">
        <title>Whole geneome sequnce of Mycobacteroides chelonae M77 isolated from bovine milk from Meghalaya, India.</title>
        <authorList>
            <person name="Vise E."/>
            <person name="Das S."/>
            <person name="Garg A."/>
            <person name="Ghatak S."/>
            <person name="Shakuntala I."/>
            <person name="Milton A.A.P."/>
            <person name="Karam A."/>
            <person name="Sanjukta R."/>
            <person name="Puro K."/>
            <person name="Sen A."/>
        </authorList>
    </citation>
    <scope>NUCLEOTIDE SEQUENCE [LARGE SCALE GENOMIC DNA]</scope>
    <source>
        <strain evidence="4 7">M77</strain>
    </source>
</reference>
<evidence type="ECO:0000313" key="4">
    <source>
        <dbReference type="EMBL" id="QDF71595.1"/>
    </source>
</evidence>
<name>A0A1S1K1A3_MYCCH</name>
<evidence type="ECO:0000313" key="2">
    <source>
        <dbReference type="EMBL" id="OHT53752.1"/>
    </source>
</evidence>
<dbReference type="Pfam" id="PF12028">
    <property type="entry name" value="DUF3515"/>
    <property type="match status" value="1"/>
</dbReference>
<dbReference type="EMBL" id="CP041150">
    <property type="protein sequence ID" value="QDF71595.1"/>
    <property type="molecule type" value="Genomic_DNA"/>
</dbReference>
<dbReference type="RefSeq" id="WP_057963695.1">
    <property type="nucleotide sequence ID" value="NZ_CP041150.1"/>
</dbReference>
<accession>A0A1S1K1A3</accession>
<feature type="transmembrane region" description="Helical" evidence="1">
    <location>
        <begin position="12"/>
        <end position="34"/>
    </location>
</feature>
<keyword evidence="1" id="KW-0472">Membrane</keyword>
<reference evidence="3 5" key="2">
    <citation type="submission" date="2016-10" db="EMBL/GenBank/DDBJ databases">
        <title>Evaluation of Human, Veterinary and Environmental Mycobacterium chelonae Isolates by Core Genome Phylogenomic Analysis, Targeted Gene Comparison, and Anti-microbial Susceptibility Patterns: A Tale of Mistaken Identities.</title>
        <authorList>
            <person name="Fogelson S.B."/>
            <person name="Camus A.C."/>
            <person name="Lorenz W."/>
            <person name="Vasireddy R."/>
            <person name="Vasireddy S."/>
            <person name="Smith T."/>
            <person name="Brown-Elliott B.A."/>
            <person name="Wallace R.J.Jr."/>
            <person name="Hasan N.A."/>
            <person name="Reischl U."/>
            <person name="Sanchez S."/>
        </authorList>
    </citation>
    <scope>NUCLEOTIDE SEQUENCE [LARGE SCALE GENOMIC DNA]</scope>
    <source>
        <strain evidence="3 5">15518</strain>
    </source>
</reference>
<evidence type="ECO:0000313" key="7">
    <source>
        <dbReference type="Proteomes" id="UP000317728"/>
    </source>
</evidence>
<keyword evidence="1" id="KW-1133">Transmembrane helix</keyword>
<gene>
    <name evidence="2" type="ORF">BKG62_07745</name>
    <name evidence="3" type="ORF">BKG84_19775</name>
    <name evidence="4" type="ORF">FJK96_16525</name>
</gene>
<sequence length="180" mass="19198">MQSEDGPPRKLLIGIAIFGAVAALAVLFGVLKFAQFQDDKKPMAITNIPAPQANSPLCVDMTKAYPDNMAGDWKRAQIVEPKPPAAAAWRRGQDSVVARCGVDRPAEFAVGTSVEQINGVQWFRVTDAAVGITTWFAVDRGVYIAVTMPDGSGTEPLVEMSDAIGKALPAVKPDPLPLPR</sequence>
<dbReference type="EMBL" id="MLHW01000002">
    <property type="protein sequence ID" value="OHT53752.1"/>
    <property type="molecule type" value="Genomic_DNA"/>
</dbReference>
<dbReference type="Proteomes" id="UP000180113">
    <property type="component" value="Unassembled WGS sequence"/>
</dbReference>
<dbReference type="InterPro" id="IPR021903">
    <property type="entry name" value="DUF3515"/>
</dbReference>
<organism evidence="3 5">
    <name type="scientific">Mycobacteroides chelonae</name>
    <name type="common">Mycobacterium chelonae</name>
    <dbReference type="NCBI Taxonomy" id="1774"/>
    <lineage>
        <taxon>Bacteria</taxon>
        <taxon>Bacillati</taxon>
        <taxon>Actinomycetota</taxon>
        <taxon>Actinomycetes</taxon>
        <taxon>Mycobacteriales</taxon>
        <taxon>Mycobacteriaceae</taxon>
        <taxon>Mycobacteroides</taxon>
    </lineage>
</organism>
<proteinExistence type="predicted"/>
<keyword evidence="1" id="KW-0812">Transmembrane</keyword>
<dbReference type="AlphaFoldDB" id="A0A1S1K1A3"/>
<keyword evidence="5" id="KW-1185">Reference proteome</keyword>
<dbReference type="Proteomes" id="UP000179441">
    <property type="component" value="Unassembled WGS sequence"/>
</dbReference>
<evidence type="ECO:0000313" key="6">
    <source>
        <dbReference type="Proteomes" id="UP000180113"/>
    </source>
</evidence>